<sequence length="103" mass="11707">MQEKNTDARREEQRTRNKARARNTMCGVGWARDRESCAASPVVSFLILLCTFFFSSCSKCVGSTARRSGRRVYYCPILESTCSKRRLLLAEHYLPDQSSIGYG</sequence>
<dbReference type="Proteomes" id="UP001497512">
    <property type="component" value="Chromosome 3"/>
</dbReference>
<keyword evidence="2" id="KW-1185">Reference proteome</keyword>
<gene>
    <name evidence="1" type="ORF">CSSPTR1EN2_LOCUS15458</name>
</gene>
<reference evidence="1" key="1">
    <citation type="submission" date="2024-02" db="EMBL/GenBank/DDBJ databases">
        <authorList>
            <consortium name="ELIXIR-Norway"/>
            <consortium name="Elixir Norway"/>
        </authorList>
    </citation>
    <scope>NUCLEOTIDE SEQUENCE</scope>
</reference>
<evidence type="ECO:0000313" key="1">
    <source>
        <dbReference type="EMBL" id="CAK9220441.1"/>
    </source>
</evidence>
<evidence type="ECO:0000313" key="2">
    <source>
        <dbReference type="Proteomes" id="UP001497512"/>
    </source>
</evidence>
<proteinExistence type="predicted"/>
<accession>A0ABP0UG51</accession>
<protein>
    <submittedName>
        <fullName evidence="1">Uncharacterized protein</fullName>
    </submittedName>
</protein>
<organism evidence="1 2">
    <name type="scientific">Sphagnum troendelagicum</name>
    <dbReference type="NCBI Taxonomy" id="128251"/>
    <lineage>
        <taxon>Eukaryota</taxon>
        <taxon>Viridiplantae</taxon>
        <taxon>Streptophyta</taxon>
        <taxon>Embryophyta</taxon>
        <taxon>Bryophyta</taxon>
        <taxon>Sphagnophytina</taxon>
        <taxon>Sphagnopsida</taxon>
        <taxon>Sphagnales</taxon>
        <taxon>Sphagnaceae</taxon>
        <taxon>Sphagnum</taxon>
    </lineage>
</organism>
<dbReference type="EMBL" id="OZ019895">
    <property type="protein sequence ID" value="CAK9220441.1"/>
    <property type="molecule type" value="Genomic_DNA"/>
</dbReference>
<name>A0ABP0UG51_9BRYO</name>